<keyword evidence="2" id="KW-1185">Reference proteome</keyword>
<dbReference type="AlphaFoldDB" id="A0A6A6SBL5"/>
<name>A0A6A6SBL5_9PLEO</name>
<organism evidence="1 2">
    <name type="scientific">Massarina eburnea CBS 473.64</name>
    <dbReference type="NCBI Taxonomy" id="1395130"/>
    <lineage>
        <taxon>Eukaryota</taxon>
        <taxon>Fungi</taxon>
        <taxon>Dikarya</taxon>
        <taxon>Ascomycota</taxon>
        <taxon>Pezizomycotina</taxon>
        <taxon>Dothideomycetes</taxon>
        <taxon>Pleosporomycetidae</taxon>
        <taxon>Pleosporales</taxon>
        <taxon>Massarineae</taxon>
        <taxon>Massarinaceae</taxon>
        <taxon>Massarina</taxon>
    </lineage>
</organism>
<accession>A0A6A6SBL5</accession>
<gene>
    <name evidence="1" type="ORF">P280DRAFT_115596</name>
</gene>
<protein>
    <submittedName>
        <fullName evidence="1">Uncharacterized protein</fullName>
    </submittedName>
</protein>
<evidence type="ECO:0000313" key="2">
    <source>
        <dbReference type="Proteomes" id="UP000799753"/>
    </source>
</evidence>
<dbReference type="EMBL" id="MU006777">
    <property type="protein sequence ID" value="KAF2645256.1"/>
    <property type="molecule type" value="Genomic_DNA"/>
</dbReference>
<evidence type="ECO:0000313" key="1">
    <source>
        <dbReference type="EMBL" id="KAF2645256.1"/>
    </source>
</evidence>
<sequence>MGLFFFLVPIIVGLLYIDRRRLQLSPPMWHMPCHHSIAIVHLAGHEVCTTNCDCRTHARTHAAFKRICLRVEGLQRSWVEVVWCGVVWYGDERGCAGVACLLAVLCEYHTPACVQSAWLLRGDVCGVGSPDPSNPPPRVT</sequence>
<reference evidence="1" key="1">
    <citation type="journal article" date="2020" name="Stud. Mycol.">
        <title>101 Dothideomycetes genomes: a test case for predicting lifestyles and emergence of pathogens.</title>
        <authorList>
            <person name="Haridas S."/>
            <person name="Albert R."/>
            <person name="Binder M."/>
            <person name="Bloem J."/>
            <person name="Labutti K."/>
            <person name="Salamov A."/>
            <person name="Andreopoulos B."/>
            <person name="Baker S."/>
            <person name="Barry K."/>
            <person name="Bills G."/>
            <person name="Bluhm B."/>
            <person name="Cannon C."/>
            <person name="Castanera R."/>
            <person name="Culley D."/>
            <person name="Daum C."/>
            <person name="Ezra D."/>
            <person name="Gonzalez J."/>
            <person name="Henrissat B."/>
            <person name="Kuo A."/>
            <person name="Liang C."/>
            <person name="Lipzen A."/>
            <person name="Lutzoni F."/>
            <person name="Magnuson J."/>
            <person name="Mondo S."/>
            <person name="Nolan M."/>
            <person name="Ohm R."/>
            <person name="Pangilinan J."/>
            <person name="Park H.-J."/>
            <person name="Ramirez L."/>
            <person name="Alfaro M."/>
            <person name="Sun H."/>
            <person name="Tritt A."/>
            <person name="Yoshinaga Y."/>
            <person name="Zwiers L.-H."/>
            <person name="Turgeon B."/>
            <person name="Goodwin S."/>
            <person name="Spatafora J."/>
            <person name="Crous P."/>
            <person name="Grigoriev I."/>
        </authorList>
    </citation>
    <scope>NUCLEOTIDE SEQUENCE</scope>
    <source>
        <strain evidence="1">CBS 473.64</strain>
    </source>
</reference>
<dbReference type="Proteomes" id="UP000799753">
    <property type="component" value="Unassembled WGS sequence"/>
</dbReference>
<proteinExistence type="predicted"/>